<dbReference type="Proteomes" id="UP000593966">
    <property type="component" value="Chromosome"/>
</dbReference>
<accession>A0A7S6VXD6</accession>
<evidence type="ECO:0000313" key="2">
    <source>
        <dbReference type="Proteomes" id="UP000593966"/>
    </source>
</evidence>
<organism evidence="1 2">
    <name type="scientific">Acinetobacter piscicola</name>
    <dbReference type="NCBI Taxonomy" id="2006115"/>
    <lineage>
        <taxon>Bacteria</taxon>
        <taxon>Pseudomonadati</taxon>
        <taxon>Pseudomonadota</taxon>
        <taxon>Gammaproteobacteria</taxon>
        <taxon>Moraxellales</taxon>
        <taxon>Moraxellaceae</taxon>
        <taxon>Acinetobacter</taxon>
    </lineage>
</organism>
<name>A0A7S6VXD6_9GAMM</name>
<keyword evidence="2" id="KW-1185">Reference proteome</keyword>
<gene>
    <name evidence="1" type="ORF">G0028_12495</name>
</gene>
<dbReference type="AlphaFoldDB" id="A0A7S6VXD6"/>
<reference evidence="1 2" key="1">
    <citation type="submission" date="2020-02" db="EMBL/GenBank/DDBJ databases">
        <title>Tigecycline-resistant Acinetobacter species from pigs and migratory birds.</title>
        <authorList>
            <person name="Chen C."/>
            <person name="Sun J."/>
            <person name="Liao X.-P."/>
            <person name="Liu Y.-H."/>
        </authorList>
    </citation>
    <scope>NUCLEOTIDE SEQUENCE [LARGE SCALE GENOMIC DNA]</scope>
    <source>
        <strain evidence="1 2">YH12207_T</strain>
    </source>
</reference>
<dbReference type="RefSeq" id="WP_180045085.1">
    <property type="nucleotide sequence ID" value="NZ_CP048659.1"/>
</dbReference>
<evidence type="ECO:0000313" key="1">
    <source>
        <dbReference type="EMBL" id="QOW46647.1"/>
    </source>
</evidence>
<sequence length="156" mass="18089">MLYNDILDFLNSHHIDHQALPFEVTTHINTLLEPLWRGSQAQLDFSSCASAQKIEFSCNVPIDHDVVQQLIQHHHFSILKTTQSILYFSGSLPCLRVNTLQFQQHLFAFMDEFCYLVTFFLLDPQYQQHTLPSIDTFVLLECSPFDYLFGHVTPSP</sequence>
<dbReference type="EMBL" id="CP048659">
    <property type="protein sequence ID" value="QOW46647.1"/>
    <property type="molecule type" value="Genomic_DNA"/>
</dbReference>
<protein>
    <submittedName>
        <fullName evidence="1">Uncharacterized protein</fullName>
    </submittedName>
</protein>
<proteinExistence type="predicted"/>